<dbReference type="EMBL" id="CP047121">
    <property type="protein sequence ID" value="QHB52283.1"/>
    <property type="molecule type" value="Genomic_DNA"/>
</dbReference>
<dbReference type="PIRSF" id="PIRSF006276">
    <property type="entry name" value="UspA"/>
    <property type="match status" value="1"/>
</dbReference>
<feature type="domain" description="UspA" evidence="3">
    <location>
        <begin position="6"/>
        <end position="153"/>
    </location>
</feature>
<dbReference type="Pfam" id="PF00582">
    <property type="entry name" value="Usp"/>
    <property type="match status" value="1"/>
</dbReference>
<dbReference type="PRINTS" id="PR01438">
    <property type="entry name" value="UNVRSLSTRESS"/>
</dbReference>
<dbReference type="RefSeq" id="WP_003554434.1">
    <property type="nucleotide sequence ID" value="NZ_CABKOL010000102.1"/>
</dbReference>
<evidence type="ECO:0000313" key="5">
    <source>
        <dbReference type="Proteomes" id="UP000465035"/>
    </source>
</evidence>
<comment type="similarity">
    <text evidence="1 2">Belongs to the universal stress protein A family.</text>
</comment>
<gene>
    <name evidence="4" type="ORF">GQR93_08815</name>
</gene>
<evidence type="ECO:0000259" key="3">
    <source>
        <dbReference type="Pfam" id="PF00582"/>
    </source>
</evidence>
<comment type="subcellular location">
    <subcellularLocation>
        <location evidence="2">Cytoplasm</location>
    </subcellularLocation>
</comment>
<dbReference type="InterPro" id="IPR014729">
    <property type="entry name" value="Rossmann-like_a/b/a_fold"/>
</dbReference>
<evidence type="ECO:0000256" key="1">
    <source>
        <dbReference type="ARBA" id="ARBA00008791"/>
    </source>
</evidence>
<dbReference type="AlphaFoldDB" id="A0A6P1EC06"/>
<dbReference type="PANTHER" id="PTHR46268">
    <property type="entry name" value="STRESS RESPONSE PROTEIN NHAX"/>
    <property type="match status" value="1"/>
</dbReference>
<sequence>MLEFNYHNILVGVDGSKTAVKAVKKAIAVAHRNSAKLFIVAVINNRDFIGVSKSASIGFGNIDPSTIESLKDNFEKLVNGYAKQAKDAGLTNVEAFVTFGDPKTELATEIVADKKIDAIVIGATGVNFFTRLTLGSTAAFVIAHAPCDVFIVHRPKKGDHD</sequence>
<dbReference type="InterPro" id="IPR006015">
    <property type="entry name" value="Universal_stress_UspA"/>
</dbReference>
<accession>A0A6P1EC06</accession>
<dbReference type="SMR" id="A0A6P1EC06"/>
<dbReference type="PANTHER" id="PTHR46268:SF6">
    <property type="entry name" value="UNIVERSAL STRESS PROTEIN UP12"/>
    <property type="match status" value="1"/>
</dbReference>
<organism evidence="4 5">
    <name type="scientific">Lentilactobacillus hilgardii</name>
    <name type="common">Lactobacillus hilgardii</name>
    <dbReference type="NCBI Taxonomy" id="1588"/>
    <lineage>
        <taxon>Bacteria</taxon>
        <taxon>Bacillati</taxon>
        <taxon>Bacillota</taxon>
        <taxon>Bacilli</taxon>
        <taxon>Lactobacillales</taxon>
        <taxon>Lactobacillaceae</taxon>
        <taxon>Lentilactobacillus</taxon>
    </lineage>
</organism>
<dbReference type="GeneID" id="69058465"/>
<evidence type="ECO:0000313" key="4">
    <source>
        <dbReference type="EMBL" id="QHB52283.1"/>
    </source>
</evidence>
<evidence type="ECO:0000256" key="2">
    <source>
        <dbReference type="PIRNR" id="PIRNR006276"/>
    </source>
</evidence>
<reference evidence="4 5" key="1">
    <citation type="submission" date="2019-12" db="EMBL/GenBank/DDBJ databases">
        <title>Lactobacillus hilgardii FLUB.</title>
        <authorList>
            <person name="Gustaw K."/>
        </authorList>
    </citation>
    <scope>NUCLEOTIDE SEQUENCE [LARGE SCALE GENOMIC DNA]</scope>
    <source>
        <strain evidence="4 5">FLUB</strain>
    </source>
</reference>
<protein>
    <recommendedName>
        <fullName evidence="2">Universal stress protein</fullName>
    </recommendedName>
</protein>
<keyword evidence="2" id="KW-0963">Cytoplasm</keyword>
<dbReference type="Proteomes" id="UP000465035">
    <property type="component" value="Chromosome"/>
</dbReference>
<name>A0A6P1EC06_LENHI</name>
<dbReference type="InterPro" id="IPR006016">
    <property type="entry name" value="UspA"/>
</dbReference>
<proteinExistence type="inferred from homology"/>
<dbReference type="SUPFAM" id="SSF52402">
    <property type="entry name" value="Adenine nucleotide alpha hydrolases-like"/>
    <property type="match status" value="1"/>
</dbReference>
<dbReference type="Gene3D" id="3.40.50.620">
    <property type="entry name" value="HUPs"/>
    <property type="match status" value="1"/>
</dbReference>
<dbReference type="CDD" id="cd00293">
    <property type="entry name" value="USP-like"/>
    <property type="match status" value="1"/>
</dbReference>
<dbReference type="GO" id="GO:0005737">
    <property type="term" value="C:cytoplasm"/>
    <property type="evidence" value="ECO:0007669"/>
    <property type="project" value="UniProtKB-SubCell"/>
</dbReference>